<reference evidence="1 2" key="1">
    <citation type="submission" date="2021-06" db="EMBL/GenBank/DDBJ databases">
        <authorList>
            <person name="Palmer J.M."/>
        </authorList>
    </citation>
    <scope>NUCLEOTIDE SEQUENCE [LARGE SCALE GENOMIC DNA]</scope>
    <source>
        <strain evidence="1 2">CL_MEX2019</strain>
        <tissue evidence="1">Muscle</tissue>
    </source>
</reference>
<accession>A0ABU7EWY3</accession>
<evidence type="ECO:0000313" key="2">
    <source>
        <dbReference type="Proteomes" id="UP001352852"/>
    </source>
</evidence>
<organism evidence="1 2">
    <name type="scientific">Characodon lateralis</name>
    <dbReference type="NCBI Taxonomy" id="208331"/>
    <lineage>
        <taxon>Eukaryota</taxon>
        <taxon>Metazoa</taxon>
        <taxon>Chordata</taxon>
        <taxon>Craniata</taxon>
        <taxon>Vertebrata</taxon>
        <taxon>Euteleostomi</taxon>
        <taxon>Actinopterygii</taxon>
        <taxon>Neopterygii</taxon>
        <taxon>Teleostei</taxon>
        <taxon>Neoteleostei</taxon>
        <taxon>Acanthomorphata</taxon>
        <taxon>Ovalentaria</taxon>
        <taxon>Atherinomorphae</taxon>
        <taxon>Cyprinodontiformes</taxon>
        <taxon>Goodeidae</taxon>
        <taxon>Characodon</taxon>
    </lineage>
</organism>
<dbReference type="Proteomes" id="UP001352852">
    <property type="component" value="Unassembled WGS sequence"/>
</dbReference>
<gene>
    <name evidence="1" type="ORF">CHARACLAT_025303</name>
</gene>
<evidence type="ECO:0000313" key="1">
    <source>
        <dbReference type="EMBL" id="MED6291604.1"/>
    </source>
</evidence>
<sequence length="123" mass="14387">MLVTHTVVTMNCKMSGRDDALKGHPDFFQRPKLPLPLLLLVEVLRKLMKFNIIKVIKDFLSDYMEYYIISKSSEKIFNVFISGFLLIVMAIKELRRWWKPLLPRSPRNPAPWSLSLGQSSHQQ</sequence>
<protein>
    <submittedName>
        <fullName evidence="1">Uncharacterized protein</fullName>
    </submittedName>
</protein>
<dbReference type="EMBL" id="JAHUTJ010068478">
    <property type="protein sequence ID" value="MED6291604.1"/>
    <property type="molecule type" value="Genomic_DNA"/>
</dbReference>
<keyword evidence="2" id="KW-1185">Reference proteome</keyword>
<comment type="caution">
    <text evidence="1">The sequence shown here is derived from an EMBL/GenBank/DDBJ whole genome shotgun (WGS) entry which is preliminary data.</text>
</comment>
<proteinExistence type="predicted"/>
<name>A0ABU7EWY3_9TELE</name>